<protein>
    <recommendedName>
        <fullName evidence="3">Peptidoglycan binding protein</fullName>
    </recommendedName>
</protein>
<dbReference type="EMBL" id="SNXS01000013">
    <property type="protein sequence ID" value="TDP61340.1"/>
    <property type="molecule type" value="Genomic_DNA"/>
</dbReference>
<proteinExistence type="predicted"/>
<evidence type="ECO:0008006" key="3">
    <source>
        <dbReference type="Google" id="ProtNLM"/>
    </source>
</evidence>
<sequence>MDTRMIDVVIGLALVFALTSLLATALQEIWTSLRGLRGRYLLKAVQSFFADDLKFTEALLKHPLIVSMAQQTKQQEGRPSYLATDVVVTALIAHLSEQAGGQRPATPGEFVALAKAALQKPGGLAVPNADFVAGLNSLVMGVEHDWPAYEARLGAWYDAVGSRSIGWFKRHTQVTVFVFGFLAAALANINPVVISSRLWEDEALRKATVAAAEQATAAYAAQAGASKVPVLPLGQPAAPAASQAARAPSAAEPARPTDGVSERFAALHAATLAARKASPDGRTTAALNQALGGLIRLRSLLQAQAPDSAAMRELMAEIGAALPADAMALRGAHARLGEAVAGPSAPAAKAAAPGPAASAAARALPRDCAAKPEGAARDYCITMNNFGVLQSAGLPIGWDASAWPRAFADGCDSVDDKGRPVAANCQGLGVLGNPQWWGNYVLLSLFGWCVTAVACTLGAPFWFDALSKLVKVRSSGGRGEGGGGGSGGSAAEAPKTLLARSPATAAAAAAPPAAEAGAAMSDALNDAERALSVAEVERLQRSLKLSGVQVSGHFDGATRQAIKAWQVSRGFEPLAELTALQIQDLLGLAPGSDDDGYLA</sequence>
<reference evidence="1 2" key="1">
    <citation type="submission" date="2019-03" db="EMBL/GenBank/DDBJ databases">
        <title>Genomic Encyclopedia of Type Strains, Phase IV (KMG-IV): sequencing the most valuable type-strain genomes for metagenomic binning, comparative biology and taxonomic classification.</title>
        <authorList>
            <person name="Goeker M."/>
        </authorList>
    </citation>
    <scope>NUCLEOTIDE SEQUENCE [LARGE SCALE GENOMIC DNA]</scope>
    <source>
        <strain evidence="1 2">DSM 16998</strain>
    </source>
</reference>
<gene>
    <name evidence="1" type="ORF">DES47_11323</name>
</gene>
<organism evidence="1 2">
    <name type="scientific">Roseateles toxinivorans</name>
    <dbReference type="NCBI Taxonomy" id="270368"/>
    <lineage>
        <taxon>Bacteria</taxon>
        <taxon>Pseudomonadati</taxon>
        <taxon>Pseudomonadota</taxon>
        <taxon>Betaproteobacteria</taxon>
        <taxon>Burkholderiales</taxon>
        <taxon>Sphaerotilaceae</taxon>
        <taxon>Roseateles</taxon>
    </lineage>
</organism>
<comment type="caution">
    <text evidence="1">The sequence shown here is derived from an EMBL/GenBank/DDBJ whole genome shotgun (WGS) entry which is preliminary data.</text>
</comment>
<dbReference type="RefSeq" id="WP_133703659.1">
    <property type="nucleotide sequence ID" value="NZ_SNXS01000013.1"/>
</dbReference>
<dbReference type="Proteomes" id="UP000295361">
    <property type="component" value="Unassembled WGS sequence"/>
</dbReference>
<name>A0A4R6QG88_9BURK</name>
<keyword evidence="2" id="KW-1185">Reference proteome</keyword>
<dbReference type="InParanoid" id="A0A4R6QG88"/>
<accession>A0A4R6QG88</accession>
<evidence type="ECO:0000313" key="2">
    <source>
        <dbReference type="Proteomes" id="UP000295361"/>
    </source>
</evidence>
<dbReference type="AlphaFoldDB" id="A0A4R6QG88"/>
<dbReference type="OrthoDB" id="6286374at2"/>
<evidence type="ECO:0000313" key="1">
    <source>
        <dbReference type="EMBL" id="TDP61340.1"/>
    </source>
</evidence>